<evidence type="ECO:0000256" key="5">
    <source>
        <dbReference type="ARBA" id="ARBA00022989"/>
    </source>
</evidence>
<evidence type="ECO:0000256" key="7">
    <source>
        <dbReference type="SAM" id="Phobius"/>
    </source>
</evidence>
<feature type="transmembrane region" description="Helical" evidence="7">
    <location>
        <begin position="6"/>
        <end position="29"/>
    </location>
</feature>
<dbReference type="AlphaFoldDB" id="A0A1I4MMP9"/>
<sequence length="239" mass="23662">MIATLGLAGLAGLLSVLSPCVLPLLPLVLGAAAAEHRLGPAALAAGLALSFTVIGLFVATVGFAIGLDGVVVRRVAAALLVVVGLVLLVPVAQARLAAVAGPLVDAIDRRFGGRAGAGLPGQFGLGLLLGAIWSPCVGPTLGAASLLAAQGRDLAAVAATMAVFGIGAGLPLLVLGTLSRGLMLRARGGLIRLGQGLKAGLGLILVVVGLLVVMGFDKSLEAVLVEASPDWLNVLTTRF</sequence>
<evidence type="ECO:0000256" key="3">
    <source>
        <dbReference type="ARBA" id="ARBA00022692"/>
    </source>
</evidence>
<organism evidence="9 10">
    <name type="scientific">Methylorubrum salsuginis</name>
    <dbReference type="NCBI Taxonomy" id="414703"/>
    <lineage>
        <taxon>Bacteria</taxon>
        <taxon>Pseudomonadati</taxon>
        <taxon>Pseudomonadota</taxon>
        <taxon>Alphaproteobacteria</taxon>
        <taxon>Hyphomicrobiales</taxon>
        <taxon>Methylobacteriaceae</taxon>
        <taxon>Methylorubrum</taxon>
    </lineage>
</organism>
<evidence type="ECO:0000256" key="6">
    <source>
        <dbReference type="ARBA" id="ARBA00023136"/>
    </source>
</evidence>
<dbReference type="STRING" id="414703.SAMN04488125_14018"/>
<dbReference type="OrthoDB" id="9811352at2"/>
<keyword evidence="3 7" id="KW-0812">Transmembrane</keyword>
<feature type="domain" description="Cytochrome C biogenesis protein transmembrane" evidence="8">
    <location>
        <begin position="6"/>
        <end position="210"/>
    </location>
</feature>
<evidence type="ECO:0000313" key="9">
    <source>
        <dbReference type="EMBL" id="SFM04295.1"/>
    </source>
</evidence>
<dbReference type="InterPro" id="IPR051790">
    <property type="entry name" value="Cytochrome_c-biogenesis_DsbD"/>
</dbReference>
<feature type="transmembrane region" description="Helical" evidence="7">
    <location>
        <begin position="154"/>
        <end position="175"/>
    </location>
</feature>
<feature type="transmembrane region" description="Helical" evidence="7">
    <location>
        <begin position="41"/>
        <end position="65"/>
    </location>
</feature>
<gene>
    <name evidence="9" type="ORF">SAMN04488125_14018</name>
</gene>
<dbReference type="Proteomes" id="UP000198804">
    <property type="component" value="Unassembled WGS sequence"/>
</dbReference>
<proteinExistence type="inferred from homology"/>
<keyword evidence="10" id="KW-1185">Reference proteome</keyword>
<feature type="transmembrane region" description="Helical" evidence="7">
    <location>
        <begin position="196"/>
        <end position="216"/>
    </location>
</feature>
<dbReference type="PANTHER" id="PTHR31272">
    <property type="entry name" value="CYTOCHROME C-TYPE BIOGENESIS PROTEIN HI_1454-RELATED"/>
    <property type="match status" value="1"/>
</dbReference>
<keyword evidence="5 7" id="KW-1133">Transmembrane helix</keyword>
<dbReference type="EMBL" id="FOSV01000040">
    <property type="protein sequence ID" value="SFM04295.1"/>
    <property type="molecule type" value="Genomic_DNA"/>
</dbReference>
<reference evidence="10" key="1">
    <citation type="submission" date="2016-10" db="EMBL/GenBank/DDBJ databases">
        <authorList>
            <person name="Varghese N."/>
            <person name="Submissions S."/>
        </authorList>
    </citation>
    <scope>NUCLEOTIDE SEQUENCE [LARGE SCALE GENOMIC DNA]</scope>
    <source>
        <strain evidence="10">CGMCC 1.6474</strain>
    </source>
</reference>
<dbReference type="GO" id="GO:0016020">
    <property type="term" value="C:membrane"/>
    <property type="evidence" value="ECO:0007669"/>
    <property type="project" value="UniProtKB-SubCell"/>
</dbReference>
<name>A0A1I4MMP9_9HYPH</name>
<dbReference type="GO" id="GO:0017004">
    <property type="term" value="P:cytochrome complex assembly"/>
    <property type="evidence" value="ECO:0007669"/>
    <property type="project" value="UniProtKB-KW"/>
</dbReference>
<dbReference type="RefSeq" id="WP_091951984.1">
    <property type="nucleotide sequence ID" value="NZ_FOSV01000040.1"/>
</dbReference>
<protein>
    <submittedName>
        <fullName evidence="9">Cytochrome C biogenesis protein transmembrane region</fullName>
    </submittedName>
</protein>
<accession>A0A1I4MMP9</accession>
<evidence type="ECO:0000259" key="8">
    <source>
        <dbReference type="Pfam" id="PF02683"/>
    </source>
</evidence>
<dbReference type="Pfam" id="PF02683">
    <property type="entry name" value="DsbD_TM"/>
    <property type="match status" value="1"/>
</dbReference>
<dbReference type="InterPro" id="IPR003834">
    <property type="entry name" value="Cyt_c_assmbl_TM_dom"/>
</dbReference>
<evidence type="ECO:0000256" key="4">
    <source>
        <dbReference type="ARBA" id="ARBA00022748"/>
    </source>
</evidence>
<keyword evidence="4" id="KW-0201">Cytochrome c-type biogenesis</keyword>
<comment type="subcellular location">
    <subcellularLocation>
        <location evidence="1">Membrane</location>
        <topology evidence="1">Multi-pass membrane protein</topology>
    </subcellularLocation>
</comment>
<evidence type="ECO:0000256" key="1">
    <source>
        <dbReference type="ARBA" id="ARBA00004141"/>
    </source>
</evidence>
<feature type="transmembrane region" description="Helical" evidence="7">
    <location>
        <begin position="125"/>
        <end position="148"/>
    </location>
</feature>
<dbReference type="PANTHER" id="PTHR31272:SF9">
    <property type="entry name" value="BLL1027 PROTEIN"/>
    <property type="match status" value="1"/>
</dbReference>
<evidence type="ECO:0000256" key="2">
    <source>
        <dbReference type="ARBA" id="ARBA00006143"/>
    </source>
</evidence>
<comment type="similarity">
    <text evidence="2">Belongs to the DsbD family.</text>
</comment>
<feature type="transmembrane region" description="Helical" evidence="7">
    <location>
        <begin position="77"/>
        <end position="104"/>
    </location>
</feature>
<keyword evidence="6 7" id="KW-0472">Membrane</keyword>
<evidence type="ECO:0000313" key="10">
    <source>
        <dbReference type="Proteomes" id="UP000198804"/>
    </source>
</evidence>